<protein>
    <recommendedName>
        <fullName evidence="1">DUF6916 domain-containing protein</fullName>
    </recommendedName>
</protein>
<dbReference type="InterPro" id="IPR054209">
    <property type="entry name" value="DUF6916"/>
</dbReference>
<reference evidence="2 3" key="1">
    <citation type="submission" date="2020-10" db="EMBL/GenBank/DDBJ databases">
        <title>Phylogeny of dyella-like bacteria.</title>
        <authorList>
            <person name="Fu J."/>
        </authorList>
    </citation>
    <scope>NUCLEOTIDE SEQUENCE [LARGE SCALE GENOMIC DNA]</scope>
    <source>
        <strain evidence="2 3">JP1</strain>
    </source>
</reference>
<name>A0ABW8JEU9_9GAMM</name>
<dbReference type="Proteomes" id="UP001620461">
    <property type="component" value="Unassembled WGS sequence"/>
</dbReference>
<feature type="domain" description="DUF6916" evidence="1">
    <location>
        <begin position="4"/>
        <end position="96"/>
    </location>
</feature>
<organism evidence="2 3">
    <name type="scientific">Dyella jejuensis</name>
    <dbReference type="NCBI Taxonomy" id="1432009"/>
    <lineage>
        <taxon>Bacteria</taxon>
        <taxon>Pseudomonadati</taxon>
        <taxon>Pseudomonadota</taxon>
        <taxon>Gammaproteobacteria</taxon>
        <taxon>Lysobacterales</taxon>
        <taxon>Rhodanobacteraceae</taxon>
        <taxon>Dyella</taxon>
    </lineage>
</organism>
<comment type="caution">
    <text evidence="2">The sequence shown here is derived from an EMBL/GenBank/DDBJ whole genome shotgun (WGS) entry which is preliminary data.</text>
</comment>
<gene>
    <name evidence="2" type="ORF">ISP15_04530</name>
</gene>
<accession>A0ABW8JEU9</accession>
<keyword evidence="3" id="KW-1185">Reference proteome</keyword>
<evidence type="ECO:0000313" key="3">
    <source>
        <dbReference type="Proteomes" id="UP001620461"/>
    </source>
</evidence>
<evidence type="ECO:0000313" key="2">
    <source>
        <dbReference type="EMBL" id="MFK2899593.1"/>
    </source>
</evidence>
<proteinExistence type="predicted"/>
<dbReference type="Pfam" id="PF21880">
    <property type="entry name" value="DUF6916"/>
    <property type="match status" value="1"/>
</dbReference>
<sequence length="97" mass="10903">MLDLRLEHFADQLDQDFVVAHEHGNTAFTLVKTESLSSQTPAGLTRPPFSLMFHNRSEVLYPQGIYTMQHPALGAVDIFLVPVERGEPGFVYQAVFN</sequence>
<dbReference type="RefSeq" id="WP_404545565.1">
    <property type="nucleotide sequence ID" value="NZ_JADIKJ010000003.1"/>
</dbReference>
<evidence type="ECO:0000259" key="1">
    <source>
        <dbReference type="Pfam" id="PF21880"/>
    </source>
</evidence>
<dbReference type="EMBL" id="JADIKJ010000003">
    <property type="protein sequence ID" value="MFK2899593.1"/>
    <property type="molecule type" value="Genomic_DNA"/>
</dbReference>